<dbReference type="Proteomes" id="UP000651475">
    <property type="component" value="Unassembled WGS sequence"/>
</dbReference>
<proteinExistence type="predicted"/>
<name>A0ABR7DNI0_9BACT</name>
<reference evidence="1 2" key="1">
    <citation type="submission" date="2020-08" db="EMBL/GenBank/DDBJ databases">
        <title>Genome public.</title>
        <authorList>
            <person name="Liu C."/>
            <person name="Sun Q."/>
        </authorList>
    </citation>
    <scope>NUCLEOTIDE SEQUENCE [LARGE SCALE GENOMIC DNA]</scope>
    <source>
        <strain evidence="1 2">NSJ-79</strain>
    </source>
</reference>
<gene>
    <name evidence="1" type="ORF">H8S65_06190</name>
</gene>
<dbReference type="EMBL" id="JACOOJ010000007">
    <property type="protein sequence ID" value="MBC5632358.1"/>
    <property type="molecule type" value="Genomic_DNA"/>
</dbReference>
<organism evidence="1 2">
    <name type="scientific">Parabacteroides hominis</name>
    <dbReference type="NCBI Taxonomy" id="2763057"/>
    <lineage>
        <taxon>Bacteria</taxon>
        <taxon>Pseudomonadati</taxon>
        <taxon>Bacteroidota</taxon>
        <taxon>Bacteroidia</taxon>
        <taxon>Bacteroidales</taxon>
        <taxon>Tannerellaceae</taxon>
        <taxon>Parabacteroides</taxon>
    </lineage>
</organism>
<evidence type="ECO:0000313" key="2">
    <source>
        <dbReference type="Proteomes" id="UP000651475"/>
    </source>
</evidence>
<evidence type="ECO:0000313" key="1">
    <source>
        <dbReference type="EMBL" id="MBC5632358.1"/>
    </source>
</evidence>
<protein>
    <recommendedName>
        <fullName evidence="3">Baseplate protein J-like domain-containing protein</fullName>
    </recommendedName>
</protein>
<evidence type="ECO:0008006" key="3">
    <source>
        <dbReference type="Google" id="ProtNLM"/>
    </source>
</evidence>
<sequence>MFRDRDKEGLSRQERLDAIRTDRPFRVMEDDFFHLAGRVLDNTSFIRYFNAKNIPDGYWEELYKNQPLIILLEILLFDTVKRERDFDGLKFVNDRRLLYNELQIVFEQWEERLSHFFTPRTPLLLTHLRLQTTIWAQSESLTKGNTTDSGIDINDNEYIRLNYYKALDFIRDIQNQSELYFHDIEVTGEVDPSVAILIAFIKNYRKVVSKYNKRWEQLPEYYLDKILHVTPRCFLPWTTWLVLEMEENTDTVHIPAHTAFIAGKQKDDISILFRNEKDCYASRMQIEKVLAYYFEDVLLRSDLSDYINPEDPSKVDSKIIFQNDVRAEVFSVGIMLESSLLFMKEGVRQIFVTLDLCEKNGLEDSEKTCIPENLNDAFFPEISTLAGWNTIEDYTLLYDKEKNCLNFQFRLPLDYPAIEPCSEIHGIVTQAPAIRLLMNAEATCYPYKWMADNRFERIHIRVDVSEIIPSEVLSVLGQADSSQPFFPFGAMPEQNDWLVWKNEEIARKKVKEVCLKCSWLQLPASELGFYDVYKKYVPPLDNSSFKVRKEYLSQNKWIPVSVGNDPLFSFVTAKGKVERESSFTWSAGGDAGFDGSFRLVLAEPAIGFGHVAFRKLFNECVLRNTFRKKKEELPEVPITPLIDSVYVSYTAEEEISTCAGGASSIAFYYVHPLLDDCLRKVTLTAPPLLYEGVSNKRNLLLGISGAIGETFIRFLVDLAPFERAVRRNNFQIVWFIKKKQWHWERLSPETVRTDTTDCFLQTGLIELQLTEPVSNEWLDENGLCWICAAFKDAKEKEEELSPVISGFYMNVLQVTLDTGQPGFDEKQLPSGFPVGTIRQVENVLPGISGVMQIVDAFGGGLEESGDELKVRIANRISNRDRAVTKRDYEELVLTNFGEVGKVYCLVEREAEEAGAVAVSLVVIPLVYEKGKYPLCENSLLWRVEDFMKGHTSPFVKLYVRNPFYEEVTVRCRIKLMNSDIPRGEVERELVQRINHCIAPWQETNVPPLFSHSFGLDDMKNVIANSPLILSVTDLVVLHRTSVGMFRYHLECVYDCDEKPARIKAYYAGNILFPAQKHLIYMSKDEKEGSPVGIGELKIGNTFIIDIID</sequence>
<dbReference type="RefSeq" id="WP_186929128.1">
    <property type="nucleotide sequence ID" value="NZ_JACOOJ010000007.1"/>
</dbReference>
<comment type="caution">
    <text evidence="1">The sequence shown here is derived from an EMBL/GenBank/DDBJ whole genome shotgun (WGS) entry which is preliminary data.</text>
</comment>
<accession>A0ABR7DNI0</accession>
<keyword evidence="2" id="KW-1185">Reference proteome</keyword>